<evidence type="ECO:0000256" key="3">
    <source>
        <dbReference type="ARBA" id="ARBA00005189"/>
    </source>
</evidence>
<reference evidence="17" key="1">
    <citation type="submission" date="2022-07" db="EMBL/GenBank/DDBJ databases">
        <title>Phylogenomic reconstructions and comparative analyses of Kickxellomycotina fungi.</title>
        <authorList>
            <person name="Reynolds N.K."/>
            <person name="Stajich J.E."/>
            <person name="Barry K."/>
            <person name="Grigoriev I.V."/>
            <person name="Crous P."/>
            <person name="Smith M.E."/>
        </authorList>
    </citation>
    <scope>NUCLEOTIDE SEQUENCE</scope>
    <source>
        <strain evidence="17">RSA 861</strain>
    </source>
</reference>
<evidence type="ECO:0000256" key="15">
    <source>
        <dbReference type="ARBA" id="ARBA00048109"/>
    </source>
</evidence>
<keyword evidence="13 16" id="KW-0472">Membrane</keyword>
<dbReference type="GO" id="GO:0004144">
    <property type="term" value="F:diacylglycerol O-acyltransferase activity"/>
    <property type="evidence" value="ECO:0007669"/>
    <property type="project" value="UniProtKB-UniRule"/>
</dbReference>
<keyword evidence="7 17" id="KW-0808">Transferase</keyword>
<keyword evidence="9" id="KW-0319">Glycerol metabolism</keyword>
<accession>A0A9W7ZGZ1</accession>
<keyword evidence="8 16" id="KW-0812">Transmembrane</keyword>
<dbReference type="EMBL" id="JANBPT010001323">
    <property type="protein sequence ID" value="KAJ1908781.1"/>
    <property type="molecule type" value="Genomic_DNA"/>
</dbReference>
<keyword evidence="6 16" id="KW-0444">Lipid biosynthesis</keyword>
<organism evidence="17 18">
    <name type="scientific">Tieghemiomyces parasiticus</name>
    <dbReference type="NCBI Taxonomy" id="78921"/>
    <lineage>
        <taxon>Eukaryota</taxon>
        <taxon>Fungi</taxon>
        <taxon>Fungi incertae sedis</taxon>
        <taxon>Zoopagomycota</taxon>
        <taxon>Kickxellomycotina</taxon>
        <taxon>Dimargaritomycetes</taxon>
        <taxon>Dimargaritales</taxon>
        <taxon>Dimargaritaceae</taxon>
        <taxon>Tieghemiomyces</taxon>
    </lineage>
</organism>
<comment type="pathway">
    <text evidence="3">Lipid metabolism.</text>
</comment>
<evidence type="ECO:0000313" key="18">
    <source>
        <dbReference type="Proteomes" id="UP001150569"/>
    </source>
</evidence>
<evidence type="ECO:0000256" key="9">
    <source>
        <dbReference type="ARBA" id="ARBA00022798"/>
    </source>
</evidence>
<name>A0A9W7ZGZ1_9FUNG</name>
<dbReference type="Pfam" id="PF03982">
    <property type="entry name" value="DAGAT"/>
    <property type="match status" value="1"/>
</dbReference>
<dbReference type="OrthoDB" id="264532at2759"/>
<comment type="caution">
    <text evidence="17">The sequence shown here is derived from an EMBL/GenBank/DDBJ whole genome shotgun (WGS) entry which is preliminary data.</text>
</comment>
<evidence type="ECO:0000256" key="16">
    <source>
        <dbReference type="RuleBase" id="RU367023"/>
    </source>
</evidence>
<feature type="transmembrane region" description="Helical" evidence="16">
    <location>
        <begin position="21"/>
        <end position="45"/>
    </location>
</feature>
<evidence type="ECO:0000256" key="2">
    <source>
        <dbReference type="ARBA" id="ARBA00004771"/>
    </source>
</evidence>
<evidence type="ECO:0000256" key="5">
    <source>
        <dbReference type="ARBA" id="ARBA00013244"/>
    </source>
</evidence>
<keyword evidence="10 16" id="KW-0256">Endoplasmic reticulum</keyword>
<evidence type="ECO:0000256" key="11">
    <source>
        <dbReference type="ARBA" id="ARBA00022989"/>
    </source>
</evidence>
<keyword evidence="18" id="KW-1185">Reference proteome</keyword>
<evidence type="ECO:0000256" key="12">
    <source>
        <dbReference type="ARBA" id="ARBA00023098"/>
    </source>
</evidence>
<sequence length="331" mass="37667">MAIQLALFNVPFERRRQMACVLLMALILPFCIFFDFLCLVNPLVWPLAIPYLIYMALDDTPSKGSRRSAWLRGLSFWKYCAEYFPVRLIKEVDLDPKKNYIFGYHPHGIIAIGGMLNFSTEATSVSTVFPGLNIRLLTLVTNFYIPIYRDFILRLNTASVSRRSMDHILSSGPGNSCVVVVGGASESLYAKPKQNDLVLKKRLGFIKVAMYHGASLVPVFTFGENDAYDQVDSQEGTLLHTIQRRIQSHCGFTTPLFHGRGIFNYDLGLMPFRTPMITVVGRPISVERNPHPTTEQLRAVQQQYMQGLVAIYDKYKDTYAKDRISDLRFVE</sequence>
<dbReference type="InterPro" id="IPR007130">
    <property type="entry name" value="DAGAT"/>
</dbReference>
<evidence type="ECO:0000313" key="17">
    <source>
        <dbReference type="EMBL" id="KAJ1908781.1"/>
    </source>
</evidence>
<comment type="similarity">
    <text evidence="4 16">Belongs to the diacylglycerol acyltransferase family.</text>
</comment>
<comment type="function">
    <text evidence="16">Catalyzes the terminal and only committed step in triacylglycerol synthesis by using diacylglycerol and fatty acyl CoA as substrates.</text>
</comment>
<evidence type="ECO:0000256" key="13">
    <source>
        <dbReference type="ARBA" id="ARBA00023136"/>
    </source>
</evidence>
<dbReference type="GO" id="GO:0019432">
    <property type="term" value="P:triglyceride biosynthetic process"/>
    <property type="evidence" value="ECO:0007669"/>
    <property type="project" value="UniProtKB-UniRule"/>
</dbReference>
<evidence type="ECO:0000256" key="4">
    <source>
        <dbReference type="ARBA" id="ARBA00005420"/>
    </source>
</evidence>
<evidence type="ECO:0000256" key="8">
    <source>
        <dbReference type="ARBA" id="ARBA00022692"/>
    </source>
</evidence>
<protein>
    <recommendedName>
        <fullName evidence="5 16">Diacylglycerol O-acyltransferase</fullName>
        <ecNumber evidence="5 16">2.3.1.20</ecNumber>
    </recommendedName>
</protein>
<evidence type="ECO:0000256" key="1">
    <source>
        <dbReference type="ARBA" id="ARBA00004477"/>
    </source>
</evidence>
<keyword evidence="12 16" id="KW-0443">Lipid metabolism</keyword>
<comment type="subcellular location">
    <subcellularLocation>
        <location evidence="1 16">Endoplasmic reticulum membrane</location>
        <topology evidence="1 16">Multi-pass membrane protein</topology>
    </subcellularLocation>
</comment>
<dbReference type="AlphaFoldDB" id="A0A9W7ZGZ1"/>
<dbReference type="CDD" id="cd07987">
    <property type="entry name" value="LPLAT_MGAT-like"/>
    <property type="match status" value="1"/>
</dbReference>
<dbReference type="PANTHER" id="PTHR12317:SF0">
    <property type="entry name" value="ACYLTRANSFERASE"/>
    <property type="match status" value="1"/>
</dbReference>
<dbReference type="Proteomes" id="UP001150569">
    <property type="component" value="Unassembled WGS sequence"/>
</dbReference>
<proteinExistence type="inferred from homology"/>
<evidence type="ECO:0000256" key="10">
    <source>
        <dbReference type="ARBA" id="ARBA00022824"/>
    </source>
</evidence>
<keyword evidence="14 16" id="KW-0012">Acyltransferase</keyword>
<dbReference type="GO" id="GO:0005789">
    <property type="term" value="C:endoplasmic reticulum membrane"/>
    <property type="evidence" value="ECO:0007669"/>
    <property type="project" value="UniProtKB-SubCell"/>
</dbReference>
<dbReference type="PANTHER" id="PTHR12317">
    <property type="entry name" value="DIACYLGLYCEROL O-ACYLTRANSFERASE"/>
    <property type="match status" value="1"/>
</dbReference>
<dbReference type="EC" id="2.3.1.20" evidence="5 16"/>
<evidence type="ECO:0000256" key="14">
    <source>
        <dbReference type="ARBA" id="ARBA00023315"/>
    </source>
</evidence>
<comment type="pathway">
    <text evidence="2 16">Glycerolipid metabolism; triacylglycerol biosynthesis.</text>
</comment>
<evidence type="ECO:0000256" key="7">
    <source>
        <dbReference type="ARBA" id="ARBA00022679"/>
    </source>
</evidence>
<gene>
    <name evidence="17" type="primary">DGA1_1</name>
    <name evidence="17" type="ORF">IWQ60_011533</name>
</gene>
<comment type="catalytic activity">
    <reaction evidence="15 16">
        <text>an acyl-CoA + a 1,2-diacyl-sn-glycerol = a triacyl-sn-glycerol + CoA</text>
        <dbReference type="Rhea" id="RHEA:10868"/>
        <dbReference type="ChEBI" id="CHEBI:17815"/>
        <dbReference type="ChEBI" id="CHEBI:57287"/>
        <dbReference type="ChEBI" id="CHEBI:58342"/>
        <dbReference type="ChEBI" id="CHEBI:64615"/>
        <dbReference type="EC" id="2.3.1.20"/>
    </reaction>
</comment>
<dbReference type="GO" id="GO:0006071">
    <property type="term" value="P:glycerol metabolic process"/>
    <property type="evidence" value="ECO:0007669"/>
    <property type="project" value="UniProtKB-UniRule"/>
</dbReference>
<keyword evidence="11 16" id="KW-1133">Transmembrane helix</keyword>
<comment type="caution">
    <text evidence="16">Lacks conserved residue(s) required for the propagation of feature annotation.</text>
</comment>
<evidence type="ECO:0000256" key="6">
    <source>
        <dbReference type="ARBA" id="ARBA00022516"/>
    </source>
</evidence>